<dbReference type="GO" id="GO:0097176">
    <property type="term" value="P:epoxide metabolic process"/>
    <property type="evidence" value="ECO:0007669"/>
    <property type="project" value="TreeGrafter"/>
</dbReference>
<feature type="compositionally biased region" description="Low complexity" evidence="3">
    <location>
        <begin position="21"/>
        <end position="34"/>
    </location>
</feature>
<evidence type="ECO:0000256" key="2">
    <source>
        <dbReference type="ARBA" id="ARBA00022801"/>
    </source>
</evidence>
<keyword evidence="6" id="KW-1185">Reference proteome</keyword>
<protein>
    <submittedName>
        <fullName evidence="5">Epoxide hydrolase</fullName>
    </submittedName>
</protein>
<dbReference type="Proteomes" id="UP000748756">
    <property type="component" value="Unassembled WGS sequence"/>
</dbReference>
<dbReference type="AlphaFoldDB" id="A0A9P5VFB5"/>
<dbReference type="GO" id="GO:0004301">
    <property type="term" value="F:epoxide hydrolase activity"/>
    <property type="evidence" value="ECO:0007669"/>
    <property type="project" value="TreeGrafter"/>
</dbReference>
<dbReference type="PANTHER" id="PTHR21661">
    <property type="entry name" value="EPOXIDE HYDROLASE 1-RELATED"/>
    <property type="match status" value="1"/>
</dbReference>
<comment type="similarity">
    <text evidence="1">Belongs to the peptidase S33 family.</text>
</comment>
<dbReference type="PANTHER" id="PTHR21661:SF35">
    <property type="entry name" value="EPOXIDE HYDROLASE"/>
    <property type="match status" value="1"/>
</dbReference>
<evidence type="ECO:0000259" key="4">
    <source>
        <dbReference type="Pfam" id="PF00561"/>
    </source>
</evidence>
<dbReference type="PRINTS" id="PR00412">
    <property type="entry name" value="EPOXHYDRLASE"/>
</dbReference>
<feature type="compositionally biased region" description="Basic residues" evidence="3">
    <location>
        <begin position="37"/>
        <end position="47"/>
    </location>
</feature>
<dbReference type="InterPro" id="IPR000639">
    <property type="entry name" value="Epox_hydrolase-like"/>
</dbReference>
<feature type="region of interest" description="Disordered" evidence="3">
    <location>
        <begin position="19"/>
        <end position="49"/>
    </location>
</feature>
<keyword evidence="2 5" id="KW-0378">Hydrolase</keyword>
<feature type="domain" description="AB hydrolase-1" evidence="4">
    <location>
        <begin position="192"/>
        <end position="335"/>
    </location>
</feature>
<name>A0A9P5VFB5_9FUNG</name>
<gene>
    <name evidence="5" type="primary">EPHX1</name>
    <name evidence="5" type="ORF">BG015_005379</name>
</gene>
<dbReference type="OrthoDB" id="7130006at2759"/>
<reference evidence="5" key="1">
    <citation type="journal article" date="2020" name="Fungal Divers.">
        <title>Resolving the Mortierellaceae phylogeny through synthesis of multi-gene phylogenetics and phylogenomics.</title>
        <authorList>
            <person name="Vandepol N."/>
            <person name="Liber J."/>
            <person name="Desiro A."/>
            <person name="Na H."/>
            <person name="Kennedy M."/>
            <person name="Barry K."/>
            <person name="Grigoriev I.V."/>
            <person name="Miller A.N."/>
            <person name="O'Donnell K."/>
            <person name="Stajich J.E."/>
            <person name="Bonito G."/>
        </authorList>
    </citation>
    <scope>NUCLEOTIDE SEQUENCE</scope>
    <source>
        <strain evidence="5">NRRL 6426</strain>
    </source>
</reference>
<dbReference type="EMBL" id="JAAAUQ010000025">
    <property type="protein sequence ID" value="KAF9156410.1"/>
    <property type="molecule type" value="Genomic_DNA"/>
</dbReference>
<dbReference type="Pfam" id="PF00561">
    <property type="entry name" value="Abhydrolase_1"/>
    <property type="match status" value="1"/>
</dbReference>
<sequence length="507" mass="57913">MSAQPTNSLEDSFVSIHEKTTSQTSFSTSTSSSFHQEHHHAHSHGHGLHGQLLDEKSTAFLEEKDNDPTVPRRMKLSARRTDLLPTLQTRLSQATFPDQIEAAGWNYGTETGLLKSLTQEWLHNYDWEKELNHLNQDYDHWTCRINGLDIHYVRHDPWAEKVKDPATGEEAEEEGPWAGKAMVNEQGQIVMPLLLIHGWPGTWYEFGKAIQLLKKRGRFQIIVPSLPGFGWSQAPTKKKFGTRAMAKTLHDLMQHLGYKYYLAQGGDWGAIISRTIATLYPDNCLAIHINMLPCLPPRPWSSPFQFVKAITGFALPSVVYRNNPREQASIASLKLYAAEEGAYFFLQSTKPQTLGHALQDSPVGLLSWLTEKYLGWADLDPTQPGTWPFSKTELLTQIMIYHSTETITSSTRIYYETFHNRDVEWLLRRPVPASVPVGVGVWNKELFMVPKAWADDYMNIISWHEFPKGGHFAAFERPVEYEKEVTDYFTSEQILDAFTAKRYGFKI</sequence>
<dbReference type="Gene3D" id="3.40.50.1820">
    <property type="entry name" value="alpha/beta hydrolase"/>
    <property type="match status" value="1"/>
</dbReference>
<comment type="caution">
    <text evidence="5">The sequence shown here is derived from an EMBL/GenBank/DDBJ whole genome shotgun (WGS) entry which is preliminary data.</text>
</comment>
<evidence type="ECO:0000313" key="5">
    <source>
        <dbReference type="EMBL" id="KAF9156410.1"/>
    </source>
</evidence>
<accession>A0A9P5VFB5</accession>
<proteinExistence type="inferred from homology"/>
<organism evidence="5 6">
    <name type="scientific">Linnemannia schmuckeri</name>
    <dbReference type="NCBI Taxonomy" id="64567"/>
    <lineage>
        <taxon>Eukaryota</taxon>
        <taxon>Fungi</taxon>
        <taxon>Fungi incertae sedis</taxon>
        <taxon>Mucoromycota</taxon>
        <taxon>Mortierellomycotina</taxon>
        <taxon>Mortierellomycetes</taxon>
        <taxon>Mortierellales</taxon>
        <taxon>Mortierellaceae</taxon>
        <taxon>Linnemannia</taxon>
    </lineage>
</organism>
<dbReference type="InterPro" id="IPR000073">
    <property type="entry name" value="AB_hydrolase_1"/>
</dbReference>
<evidence type="ECO:0000313" key="6">
    <source>
        <dbReference type="Proteomes" id="UP000748756"/>
    </source>
</evidence>
<evidence type="ECO:0000256" key="1">
    <source>
        <dbReference type="ARBA" id="ARBA00010088"/>
    </source>
</evidence>
<dbReference type="SUPFAM" id="SSF53474">
    <property type="entry name" value="alpha/beta-Hydrolases"/>
    <property type="match status" value="1"/>
</dbReference>
<evidence type="ECO:0000256" key="3">
    <source>
        <dbReference type="SAM" id="MobiDB-lite"/>
    </source>
</evidence>
<dbReference type="InterPro" id="IPR029058">
    <property type="entry name" value="AB_hydrolase_fold"/>
</dbReference>